<reference evidence="1 2" key="1">
    <citation type="submission" date="2019-02" db="EMBL/GenBank/DDBJ databases">
        <title>Genome sequencing of the rare red list fungi Antrodiella citrinella (Flaviporus citrinellus).</title>
        <authorList>
            <person name="Buettner E."/>
            <person name="Kellner H."/>
        </authorList>
    </citation>
    <scope>NUCLEOTIDE SEQUENCE [LARGE SCALE GENOMIC DNA]</scope>
    <source>
        <strain evidence="1 2">DSM 108506</strain>
    </source>
</reference>
<gene>
    <name evidence="1" type="ORF">EUX98_g7962</name>
</gene>
<proteinExistence type="predicted"/>
<dbReference type="Proteomes" id="UP000308730">
    <property type="component" value="Unassembled WGS sequence"/>
</dbReference>
<dbReference type="OrthoDB" id="79452at2759"/>
<sequence>MECMLVKRSPDGAQFGPKLSLHKPKLLLRELSVVLKPDEQAKAVTARKKLALRRETERSGRQVLIPPETLPNRYMVRHSDRRPSFMPPDWRMGMPVPDCTTKVSYASVNTTQIPNRYYRARSDSPFPHPGLKCVTKTLQRTLSRDKKSFNDHLVAEDVLTGFLWDNNDQDEVALPPPTKAYNVKVQEAERVYNKMARSFHVFGGHVKDIHDKASTLVSAHGFQFRVTIVVAACVEELYRRGMKTPDLFKTKPDPVRVMALVDR</sequence>
<name>A0A4S4MCK1_9APHY</name>
<protein>
    <submittedName>
        <fullName evidence="1">Uncharacterized protein</fullName>
    </submittedName>
</protein>
<evidence type="ECO:0000313" key="2">
    <source>
        <dbReference type="Proteomes" id="UP000308730"/>
    </source>
</evidence>
<dbReference type="AlphaFoldDB" id="A0A4S4MCK1"/>
<keyword evidence="2" id="KW-1185">Reference proteome</keyword>
<accession>A0A4S4MCK1</accession>
<comment type="caution">
    <text evidence="1">The sequence shown here is derived from an EMBL/GenBank/DDBJ whole genome shotgun (WGS) entry which is preliminary data.</text>
</comment>
<organism evidence="1 2">
    <name type="scientific">Antrodiella citrinella</name>
    <dbReference type="NCBI Taxonomy" id="2447956"/>
    <lineage>
        <taxon>Eukaryota</taxon>
        <taxon>Fungi</taxon>
        <taxon>Dikarya</taxon>
        <taxon>Basidiomycota</taxon>
        <taxon>Agaricomycotina</taxon>
        <taxon>Agaricomycetes</taxon>
        <taxon>Polyporales</taxon>
        <taxon>Steccherinaceae</taxon>
        <taxon>Antrodiella</taxon>
    </lineage>
</organism>
<evidence type="ECO:0000313" key="1">
    <source>
        <dbReference type="EMBL" id="THH23216.1"/>
    </source>
</evidence>
<dbReference type="EMBL" id="SGPM01000378">
    <property type="protein sequence ID" value="THH23216.1"/>
    <property type="molecule type" value="Genomic_DNA"/>
</dbReference>